<keyword evidence="2" id="KW-0732">Signal</keyword>
<evidence type="ECO:0000259" key="4">
    <source>
        <dbReference type="Pfam" id="PF14870"/>
    </source>
</evidence>
<dbReference type="NCBIfam" id="TIGR04183">
    <property type="entry name" value="Por_Secre_tail"/>
    <property type="match status" value="1"/>
</dbReference>
<protein>
    <submittedName>
        <fullName evidence="6">T9SS type A sorting domain-containing protein</fullName>
    </submittedName>
</protein>
<gene>
    <name evidence="6" type="ORF">G3O08_15365</name>
</gene>
<feature type="domain" description="Secretion system C-terminal sorting" evidence="5">
    <location>
        <begin position="368"/>
        <end position="436"/>
    </location>
</feature>
<evidence type="ECO:0000256" key="2">
    <source>
        <dbReference type="ARBA" id="ARBA00022729"/>
    </source>
</evidence>
<dbReference type="PANTHER" id="PTHR47199">
    <property type="entry name" value="PHOTOSYSTEM II STABILITY/ASSEMBLY FACTOR HCF136, CHLOROPLASTIC"/>
    <property type="match status" value="1"/>
</dbReference>
<evidence type="ECO:0000313" key="6">
    <source>
        <dbReference type="EMBL" id="NEN24880.1"/>
    </source>
</evidence>
<dbReference type="SUPFAM" id="SSF110296">
    <property type="entry name" value="Oligoxyloglucan reducing end-specific cellobiohydrolase"/>
    <property type="match status" value="1"/>
</dbReference>
<evidence type="ECO:0000313" key="7">
    <source>
        <dbReference type="Proteomes" id="UP000486602"/>
    </source>
</evidence>
<organism evidence="6 7">
    <name type="scientific">Cryomorpha ignava</name>
    <dbReference type="NCBI Taxonomy" id="101383"/>
    <lineage>
        <taxon>Bacteria</taxon>
        <taxon>Pseudomonadati</taxon>
        <taxon>Bacteroidota</taxon>
        <taxon>Flavobacteriia</taxon>
        <taxon>Flavobacteriales</taxon>
        <taxon>Cryomorphaceae</taxon>
        <taxon>Cryomorpha</taxon>
    </lineage>
</organism>
<accession>A0A7K3WT69</accession>
<keyword evidence="1" id="KW-0602">Photosynthesis</keyword>
<evidence type="ECO:0000256" key="1">
    <source>
        <dbReference type="ARBA" id="ARBA00022531"/>
    </source>
</evidence>
<dbReference type="Gene3D" id="2.130.10.10">
    <property type="entry name" value="YVTN repeat-like/Quinoprotein amine dehydrogenase"/>
    <property type="match status" value="2"/>
</dbReference>
<evidence type="ECO:0000259" key="5">
    <source>
        <dbReference type="Pfam" id="PF18962"/>
    </source>
</evidence>
<proteinExistence type="predicted"/>
<dbReference type="PANTHER" id="PTHR47199:SF2">
    <property type="entry name" value="PHOTOSYSTEM II STABILITY_ASSEMBLY FACTOR HCF136, CHLOROPLASTIC"/>
    <property type="match status" value="1"/>
</dbReference>
<keyword evidence="3" id="KW-0604">Photosystem II</keyword>
<name>A0A7K3WT69_9FLAO</name>
<evidence type="ECO:0000256" key="3">
    <source>
        <dbReference type="ARBA" id="ARBA00023276"/>
    </source>
</evidence>
<sequence>MKTKTRILNLLIFLPFAARANWHSKITKFRAISVLGFALFLMVSNSLFAQFETCNSSTSKDLYDIFFIDSEIGIAVGDSGTIVRSIDAGLNWETVLSVDTIWLRKVAFFNEQIGLAIGSDIYRTVDGGINWTIVEFDQLQYFADIAIFNDSTCVISGNPDRLIRSNDYGLTWDVLYDETSQFHFNFLSFLNSEIGFSSLAIDGIGSNLIGKTTNGGVDWEVVNGEGFTVPTVLEAFKFLSEDEGFNGGWYNPQLEKTTDGGATWNQAAIDTSGLIFSAAVLDFHINADQPNSYFASCWYGELYKSIDGGDSWMPLETGASTTSRLYGVYFIDEQNGWVVGSDGLILKTTTGGEILSIDKAELSLKLKVFPNPSSNELKIQFEEGISIRQLELMDTNGKVVKSFPNNLTQLDLSGLASGVYILKILTDHGVVNKRIVME</sequence>
<dbReference type="AlphaFoldDB" id="A0A7K3WT69"/>
<dbReference type="InterPro" id="IPR015943">
    <property type="entry name" value="WD40/YVTN_repeat-like_dom_sf"/>
</dbReference>
<dbReference type="EMBL" id="JAAGVY010000035">
    <property type="protein sequence ID" value="NEN24880.1"/>
    <property type="molecule type" value="Genomic_DNA"/>
</dbReference>
<dbReference type="Pfam" id="PF14870">
    <property type="entry name" value="PSII_BNR"/>
    <property type="match status" value="1"/>
</dbReference>
<dbReference type="GO" id="GO:0015979">
    <property type="term" value="P:photosynthesis"/>
    <property type="evidence" value="ECO:0007669"/>
    <property type="project" value="UniProtKB-KW"/>
</dbReference>
<dbReference type="RefSeq" id="WP_163286274.1">
    <property type="nucleotide sequence ID" value="NZ_JAAGVY010000035.1"/>
</dbReference>
<feature type="domain" description="Photosynthesis system II assembly factor Ycf48/Hcf136-like" evidence="4">
    <location>
        <begin position="285"/>
        <end position="347"/>
    </location>
</feature>
<dbReference type="Proteomes" id="UP000486602">
    <property type="component" value="Unassembled WGS sequence"/>
</dbReference>
<dbReference type="Pfam" id="PF18962">
    <property type="entry name" value="Por_Secre_tail"/>
    <property type="match status" value="1"/>
</dbReference>
<reference evidence="6 7" key="1">
    <citation type="submission" date="2020-02" db="EMBL/GenBank/DDBJ databases">
        <title>Out from the shadows clarifying the taxonomy of the family Cryomorphaceae and related taxa by utilizing the GTDB taxonomic framework.</title>
        <authorList>
            <person name="Bowman J.P."/>
        </authorList>
    </citation>
    <scope>NUCLEOTIDE SEQUENCE [LARGE SCALE GENOMIC DNA]</scope>
    <source>
        <strain evidence="6 7">QSSC 1-22</strain>
    </source>
</reference>
<dbReference type="InterPro" id="IPR028203">
    <property type="entry name" value="PSII_CF48-like_dom"/>
</dbReference>
<dbReference type="GO" id="GO:0009523">
    <property type="term" value="C:photosystem II"/>
    <property type="evidence" value="ECO:0007669"/>
    <property type="project" value="UniProtKB-KW"/>
</dbReference>
<keyword evidence="7" id="KW-1185">Reference proteome</keyword>
<dbReference type="InterPro" id="IPR026444">
    <property type="entry name" value="Secre_tail"/>
</dbReference>
<comment type="caution">
    <text evidence="6">The sequence shown here is derived from an EMBL/GenBank/DDBJ whole genome shotgun (WGS) entry which is preliminary data.</text>
</comment>